<dbReference type="SUPFAM" id="SSF56601">
    <property type="entry name" value="beta-lactamase/transpeptidase-like"/>
    <property type="match status" value="1"/>
</dbReference>
<feature type="domain" description="NTF2-like N-terminal transpeptidase" evidence="7">
    <location>
        <begin position="42"/>
        <end position="150"/>
    </location>
</feature>
<keyword evidence="9" id="KW-1185">Reference proteome</keyword>
<comment type="similarity">
    <text evidence="2">Belongs to the class-D beta-lactamase family.</text>
</comment>
<keyword evidence="5" id="KW-0378">Hydrolase</keyword>
<dbReference type="Proteomes" id="UP001432000">
    <property type="component" value="Chromosome"/>
</dbReference>
<dbReference type="SUPFAM" id="SSF54427">
    <property type="entry name" value="NTF2-like"/>
    <property type="match status" value="1"/>
</dbReference>
<reference evidence="8 9" key="1">
    <citation type="submission" date="2024-03" db="EMBL/GenBank/DDBJ databases">
        <title>Natural products discovery in diverse microorganisms through a two-stage MS feature dereplication strategy.</title>
        <authorList>
            <person name="Zhang R."/>
        </authorList>
    </citation>
    <scope>NUCLEOTIDE SEQUENCE [LARGE SCALE GENOMIC DNA]</scope>
    <source>
        <strain evidence="8 9">18930</strain>
    </source>
</reference>
<evidence type="ECO:0000256" key="3">
    <source>
        <dbReference type="ARBA" id="ARBA00012865"/>
    </source>
</evidence>
<accession>A0ABZ2PKK9</accession>
<dbReference type="InterPro" id="IPR007887">
    <property type="entry name" value="MecA_N"/>
</dbReference>
<sequence>MSSMGRPVVRRIRGRYVVAVGASLVLTSTVAFWTIDDPKSEAEGVVDDFVAALNDHDIQAAAALTTYPNAAAASLTQMFDGLSANGASTGDFELGQFIDLSGDSGFFTVDSGWNFGEGKDWQYSTRGTAKKLSVGWRIAWEPDVLAPDLPPGGSVRYVRTDAAPPLVFDSAQNVLMNERTINAILLDPAQMPDPAASAAQLADVIDVVAPLITADTLLSDLAASPNSSILAVNLRDDDFAVLEDDLRAIPGVVVAQTPKLIAGDRRITSPLLDSLRNAWQQNRDATAGWAVDVIGPDGSLTRQAGFQGPGGPDLHATLDPRIQLAAEEAVVSVGTPASIVAIVPSTGAIVAAAQNSYANEQGQIAFSGMYPAGSASDLLTVDGIDATALGIGVNYSMPGLDAFTGQLPSGSAAIERFRTVGHETTEAVVTPFGLAQMGAAVSRGSAPLPSIVVGQTAVADTEASSIPPDALAKLREMFQSSAHDEGLDAYDGLTGFAGNSGDDRWFIANRGDLAFAVYIEDADGTDQAVKMSTRLLREMDSGAAE</sequence>
<dbReference type="InterPro" id="IPR012338">
    <property type="entry name" value="Beta-lactam/transpept-like"/>
</dbReference>
<organism evidence="8 9">
    <name type="scientific">Rhodococcus sovatensis</name>
    <dbReference type="NCBI Taxonomy" id="1805840"/>
    <lineage>
        <taxon>Bacteria</taxon>
        <taxon>Bacillati</taxon>
        <taxon>Actinomycetota</taxon>
        <taxon>Actinomycetes</taxon>
        <taxon>Mycobacteriales</taxon>
        <taxon>Nocardiaceae</taxon>
        <taxon>Rhodococcus</taxon>
    </lineage>
</organism>
<comment type="catalytic activity">
    <reaction evidence="1">
        <text>a beta-lactam + H2O = a substituted beta-amino acid</text>
        <dbReference type="Rhea" id="RHEA:20401"/>
        <dbReference type="ChEBI" id="CHEBI:15377"/>
        <dbReference type="ChEBI" id="CHEBI:35627"/>
        <dbReference type="ChEBI" id="CHEBI:140347"/>
        <dbReference type="EC" id="3.5.2.6"/>
    </reaction>
</comment>
<dbReference type="Pfam" id="PF05223">
    <property type="entry name" value="MecA_N"/>
    <property type="match status" value="1"/>
</dbReference>
<dbReference type="InterPro" id="IPR032710">
    <property type="entry name" value="NTF2-like_dom_sf"/>
</dbReference>
<name>A0ABZ2PKK9_9NOCA</name>
<dbReference type="Gene3D" id="3.40.710.10">
    <property type="entry name" value="DD-peptidase/beta-lactamase superfamily"/>
    <property type="match status" value="1"/>
</dbReference>
<evidence type="ECO:0000256" key="4">
    <source>
        <dbReference type="ARBA" id="ARBA00022729"/>
    </source>
</evidence>
<evidence type="ECO:0000313" key="8">
    <source>
        <dbReference type="EMBL" id="WXG68276.1"/>
    </source>
</evidence>
<dbReference type="PANTHER" id="PTHR30627:SF6">
    <property type="entry name" value="BETA-LACTAMASE YBXI-RELATED"/>
    <property type="match status" value="1"/>
</dbReference>
<protein>
    <recommendedName>
        <fullName evidence="3">beta-lactamase</fullName>
        <ecNumber evidence="3">3.5.2.6</ecNumber>
    </recommendedName>
</protein>
<dbReference type="InterPro" id="IPR050515">
    <property type="entry name" value="Beta-lactam/transpept"/>
</dbReference>
<evidence type="ECO:0000313" key="9">
    <source>
        <dbReference type="Proteomes" id="UP001432000"/>
    </source>
</evidence>
<proteinExistence type="inferred from homology"/>
<evidence type="ECO:0000259" key="7">
    <source>
        <dbReference type="Pfam" id="PF05223"/>
    </source>
</evidence>
<dbReference type="EC" id="3.5.2.6" evidence="3"/>
<keyword evidence="4" id="KW-0732">Signal</keyword>
<evidence type="ECO:0000256" key="6">
    <source>
        <dbReference type="ARBA" id="ARBA00023251"/>
    </source>
</evidence>
<dbReference type="EMBL" id="CP147846">
    <property type="protein sequence ID" value="WXG68276.1"/>
    <property type="molecule type" value="Genomic_DNA"/>
</dbReference>
<evidence type="ECO:0000256" key="2">
    <source>
        <dbReference type="ARBA" id="ARBA00007898"/>
    </source>
</evidence>
<dbReference type="PANTHER" id="PTHR30627">
    <property type="entry name" value="PEPTIDOGLYCAN D,D-TRANSPEPTIDASE"/>
    <property type="match status" value="1"/>
</dbReference>
<keyword evidence="6" id="KW-0046">Antibiotic resistance</keyword>
<evidence type="ECO:0000256" key="5">
    <source>
        <dbReference type="ARBA" id="ARBA00022801"/>
    </source>
</evidence>
<gene>
    <name evidence="8" type="ORF">WDS16_24255</name>
</gene>
<evidence type="ECO:0000256" key="1">
    <source>
        <dbReference type="ARBA" id="ARBA00001526"/>
    </source>
</evidence>